<protein>
    <submittedName>
        <fullName evidence="1">Uncharacterized protein</fullName>
    </submittedName>
</protein>
<comment type="caution">
    <text evidence="1">The sequence shown here is derived from an EMBL/GenBank/DDBJ whole genome shotgun (WGS) entry which is preliminary data.</text>
</comment>
<gene>
    <name evidence="1" type="ORF">BpHYR1_043519</name>
</gene>
<evidence type="ECO:0000313" key="2">
    <source>
        <dbReference type="Proteomes" id="UP000276133"/>
    </source>
</evidence>
<reference evidence="1 2" key="1">
    <citation type="journal article" date="2018" name="Sci. Rep.">
        <title>Genomic signatures of local adaptation to the degree of environmental predictability in rotifers.</title>
        <authorList>
            <person name="Franch-Gras L."/>
            <person name="Hahn C."/>
            <person name="Garcia-Roger E.M."/>
            <person name="Carmona M.J."/>
            <person name="Serra M."/>
            <person name="Gomez A."/>
        </authorList>
    </citation>
    <scope>NUCLEOTIDE SEQUENCE [LARGE SCALE GENOMIC DNA]</scope>
    <source>
        <strain evidence="1">HYR1</strain>
    </source>
</reference>
<organism evidence="1 2">
    <name type="scientific">Brachionus plicatilis</name>
    <name type="common">Marine rotifer</name>
    <name type="synonym">Brachionus muelleri</name>
    <dbReference type="NCBI Taxonomy" id="10195"/>
    <lineage>
        <taxon>Eukaryota</taxon>
        <taxon>Metazoa</taxon>
        <taxon>Spiralia</taxon>
        <taxon>Gnathifera</taxon>
        <taxon>Rotifera</taxon>
        <taxon>Eurotatoria</taxon>
        <taxon>Monogononta</taxon>
        <taxon>Pseudotrocha</taxon>
        <taxon>Ploima</taxon>
        <taxon>Brachionidae</taxon>
        <taxon>Brachionus</taxon>
    </lineage>
</organism>
<dbReference type="EMBL" id="REGN01006887">
    <property type="protein sequence ID" value="RNA07975.1"/>
    <property type="molecule type" value="Genomic_DNA"/>
</dbReference>
<proteinExistence type="predicted"/>
<evidence type="ECO:0000313" key="1">
    <source>
        <dbReference type="EMBL" id="RNA07975.1"/>
    </source>
</evidence>
<dbReference type="AlphaFoldDB" id="A0A3M7QAK1"/>
<name>A0A3M7QAK1_BRAPC</name>
<accession>A0A3M7QAK1</accession>
<sequence>MLNGCKLVTKKAGKTSFRSILSRIVQTGMILADRNCSKIEKNQHFFGENFMSILKFVRFCPLILKLEKNQKLYKIYQARILQKNSKYFKMIF</sequence>
<dbReference type="Proteomes" id="UP000276133">
    <property type="component" value="Unassembled WGS sequence"/>
</dbReference>
<keyword evidence="2" id="KW-1185">Reference proteome</keyword>